<evidence type="ECO:0000259" key="2">
    <source>
        <dbReference type="Pfam" id="PF01408"/>
    </source>
</evidence>
<dbReference type="Gene3D" id="3.40.50.720">
    <property type="entry name" value="NAD(P)-binding Rossmann-like Domain"/>
    <property type="match status" value="1"/>
</dbReference>
<reference evidence="4" key="1">
    <citation type="submission" date="2023-05" db="EMBL/GenBank/DDBJ databases">
        <title>Whole genome sequence of Commensalibacter sp.</title>
        <authorList>
            <person name="Charoenyingcharoen P."/>
            <person name="Yukphan P."/>
        </authorList>
    </citation>
    <scope>NUCLEOTIDE SEQUENCE</scope>
    <source>
        <strain evidence="4">TBRC 16381</strain>
    </source>
</reference>
<dbReference type="Pfam" id="PF22725">
    <property type="entry name" value="GFO_IDH_MocA_C3"/>
    <property type="match status" value="1"/>
</dbReference>
<dbReference type="Gene3D" id="3.30.360.10">
    <property type="entry name" value="Dihydrodipicolinate Reductase, domain 2"/>
    <property type="match status" value="1"/>
</dbReference>
<sequence length="380" mass="41628">MNNNNNKTLGVGVIGSGFMGKAHAWAFGNVARFFPNLPIPILRILADVPAERAAEAARHLGFQESTDDWKALIHHPDVDIVSITTPNRLHAPMAFEAIQAKKVVYCEKPLATTLDDAIKMTNAAEKAGVITMVGFNYLRNPMMITAKEIIQSGEIGEITGYRGIHSEGFMADAAPYNWRCEKDQYGGALGDIGSHALATARFLLGEFDSVCGKLDTIHTTRPTLDGQTKSVSIDDQVNALVRFTNHNFTGIITSSWLATGWEMHHGFEICGTKGSIIFDQARFNELHLYKANQKTGRKGFTTIAAGPEHGDYGAFCPAGGHQIGFNDLKTLEVKKLLESIQNNQQTDASFKDALTIVRVSEAIAVSSHENRWVNLNEIRS</sequence>
<dbReference type="PANTHER" id="PTHR43818:SF11">
    <property type="entry name" value="BCDNA.GH03377"/>
    <property type="match status" value="1"/>
</dbReference>
<evidence type="ECO:0000313" key="5">
    <source>
        <dbReference type="Proteomes" id="UP001431634"/>
    </source>
</evidence>
<keyword evidence="1" id="KW-0560">Oxidoreductase</keyword>
<dbReference type="InterPro" id="IPR036291">
    <property type="entry name" value="NAD(P)-bd_dom_sf"/>
</dbReference>
<dbReference type="InterPro" id="IPR050463">
    <property type="entry name" value="Gfo/Idh/MocA_oxidrdct_glycsds"/>
</dbReference>
<keyword evidence="5" id="KW-1185">Reference proteome</keyword>
<feature type="domain" description="GFO/IDH/MocA-like oxidoreductase" evidence="3">
    <location>
        <begin position="145"/>
        <end position="276"/>
    </location>
</feature>
<evidence type="ECO:0000259" key="3">
    <source>
        <dbReference type="Pfam" id="PF22725"/>
    </source>
</evidence>
<organism evidence="4 5">
    <name type="scientific">Commensalibacter oyaizuii</name>
    <dbReference type="NCBI Taxonomy" id="3043873"/>
    <lineage>
        <taxon>Bacteria</taxon>
        <taxon>Pseudomonadati</taxon>
        <taxon>Pseudomonadota</taxon>
        <taxon>Alphaproteobacteria</taxon>
        <taxon>Acetobacterales</taxon>
        <taxon>Acetobacteraceae</taxon>
    </lineage>
</organism>
<accession>A0ABT6Q475</accession>
<evidence type="ECO:0000313" key="4">
    <source>
        <dbReference type="EMBL" id="MDI2091376.1"/>
    </source>
</evidence>
<dbReference type="RefSeq" id="WP_281448472.1">
    <property type="nucleotide sequence ID" value="NZ_JASBAO010000001.1"/>
</dbReference>
<dbReference type="PANTHER" id="PTHR43818">
    <property type="entry name" value="BCDNA.GH03377"/>
    <property type="match status" value="1"/>
</dbReference>
<gene>
    <name evidence="4" type="ORF">QJV27_08340</name>
</gene>
<dbReference type="SUPFAM" id="SSF55347">
    <property type="entry name" value="Glyceraldehyde-3-phosphate dehydrogenase-like, C-terminal domain"/>
    <property type="match status" value="1"/>
</dbReference>
<name>A0ABT6Q475_9PROT</name>
<protein>
    <submittedName>
        <fullName evidence="4">Gfo/Idh/MocA family oxidoreductase</fullName>
    </submittedName>
</protein>
<dbReference type="Pfam" id="PF01408">
    <property type="entry name" value="GFO_IDH_MocA"/>
    <property type="match status" value="1"/>
</dbReference>
<comment type="caution">
    <text evidence="4">The sequence shown here is derived from an EMBL/GenBank/DDBJ whole genome shotgun (WGS) entry which is preliminary data.</text>
</comment>
<proteinExistence type="predicted"/>
<dbReference type="Proteomes" id="UP001431634">
    <property type="component" value="Unassembled WGS sequence"/>
</dbReference>
<dbReference type="InterPro" id="IPR055170">
    <property type="entry name" value="GFO_IDH_MocA-like_dom"/>
</dbReference>
<dbReference type="InterPro" id="IPR000683">
    <property type="entry name" value="Gfo/Idh/MocA-like_OxRdtase_N"/>
</dbReference>
<feature type="domain" description="Gfo/Idh/MocA-like oxidoreductase N-terminal" evidence="2">
    <location>
        <begin position="10"/>
        <end position="135"/>
    </location>
</feature>
<evidence type="ECO:0000256" key="1">
    <source>
        <dbReference type="ARBA" id="ARBA00023002"/>
    </source>
</evidence>
<dbReference type="SUPFAM" id="SSF51735">
    <property type="entry name" value="NAD(P)-binding Rossmann-fold domains"/>
    <property type="match status" value="1"/>
</dbReference>
<dbReference type="EMBL" id="JASBAO010000001">
    <property type="protein sequence ID" value="MDI2091376.1"/>
    <property type="molecule type" value="Genomic_DNA"/>
</dbReference>